<dbReference type="EMBL" id="GBXM01071313">
    <property type="protein sequence ID" value="JAH37264.1"/>
    <property type="molecule type" value="Transcribed_RNA"/>
</dbReference>
<reference evidence="2" key="2">
    <citation type="journal article" date="2015" name="Fish Shellfish Immunol.">
        <title>Early steps in the European eel (Anguilla anguilla)-Vibrio vulnificus interaction in the gills: Role of the RtxA13 toxin.</title>
        <authorList>
            <person name="Callol A."/>
            <person name="Pajuelo D."/>
            <person name="Ebbesson L."/>
            <person name="Teles M."/>
            <person name="MacKenzie S."/>
            <person name="Amaro C."/>
        </authorList>
    </citation>
    <scope>NUCLEOTIDE SEQUENCE</scope>
</reference>
<name>A0A0E9S781_ANGAN</name>
<sequence>MRNGFPPVRQSQNTSAHSHGRRNRTTARSAGRVSLKSAV</sequence>
<reference evidence="2" key="1">
    <citation type="submission" date="2014-11" db="EMBL/GenBank/DDBJ databases">
        <authorList>
            <person name="Amaro Gonzalez C."/>
        </authorList>
    </citation>
    <scope>NUCLEOTIDE SEQUENCE</scope>
</reference>
<accession>A0A0E9S781</accession>
<evidence type="ECO:0000313" key="2">
    <source>
        <dbReference type="EMBL" id="JAH37264.1"/>
    </source>
</evidence>
<organism evidence="2">
    <name type="scientific">Anguilla anguilla</name>
    <name type="common">European freshwater eel</name>
    <name type="synonym">Muraena anguilla</name>
    <dbReference type="NCBI Taxonomy" id="7936"/>
    <lineage>
        <taxon>Eukaryota</taxon>
        <taxon>Metazoa</taxon>
        <taxon>Chordata</taxon>
        <taxon>Craniata</taxon>
        <taxon>Vertebrata</taxon>
        <taxon>Euteleostomi</taxon>
        <taxon>Actinopterygii</taxon>
        <taxon>Neopterygii</taxon>
        <taxon>Teleostei</taxon>
        <taxon>Anguilliformes</taxon>
        <taxon>Anguillidae</taxon>
        <taxon>Anguilla</taxon>
    </lineage>
</organism>
<feature type="region of interest" description="Disordered" evidence="1">
    <location>
        <begin position="1"/>
        <end position="39"/>
    </location>
</feature>
<dbReference type="AlphaFoldDB" id="A0A0E9S781"/>
<proteinExistence type="predicted"/>
<protein>
    <submittedName>
        <fullName evidence="2">Uncharacterized protein</fullName>
    </submittedName>
</protein>
<evidence type="ECO:0000256" key="1">
    <source>
        <dbReference type="SAM" id="MobiDB-lite"/>
    </source>
</evidence>